<protein>
    <recommendedName>
        <fullName evidence="3">Lipoprotein</fullName>
    </recommendedName>
</protein>
<keyword evidence="1" id="KW-0614">Plasmid</keyword>
<proteinExistence type="predicted"/>
<reference evidence="1 2" key="1">
    <citation type="submission" date="2017-04" db="EMBL/GenBank/DDBJ databases">
        <title>The Characteristic of a Fine Plant Growth-Promoting Rhizobacteria Bacillus mycoides Gnyt1 and its Whole Genome Sequencing Analysis.</title>
        <authorList>
            <person name="Li J.H."/>
            <person name="Yao T."/>
        </authorList>
    </citation>
    <scope>NUCLEOTIDE SEQUENCE [LARGE SCALE GENOMIC DNA]</scope>
    <source>
        <strain evidence="1 2">Gnyt1</strain>
        <plasmid evidence="2">Plasmid unnamed4</plasmid>
    </source>
</reference>
<evidence type="ECO:0000313" key="1">
    <source>
        <dbReference type="EMBL" id="ARJ25819.1"/>
    </source>
</evidence>
<organism evidence="1 2">
    <name type="scientific">Bacillus mycoides</name>
    <dbReference type="NCBI Taxonomy" id="1405"/>
    <lineage>
        <taxon>Bacteria</taxon>
        <taxon>Bacillati</taxon>
        <taxon>Bacillota</taxon>
        <taxon>Bacilli</taxon>
        <taxon>Bacillales</taxon>
        <taxon>Bacillaceae</taxon>
        <taxon>Bacillus</taxon>
        <taxon>Bacillus cereus group</taxon>
    </lineage>
</organism>
<geneLocation type="plasmid" evidence="1 2">
    <name>unnamed4</name>
</geneLocation>
<evidence type="ECO:0008006" key="3">
    <source>
        <dbReference type="Google" id="ProtNLM"/>
    </source>
</evidence>
<dbReference type="Proteomes" id="UP000192932">
    <property type="component" value="Plasmid unnamed4"/>
</dbReference>
<gene>
    <name evidence="1" type="ORF">B7492_32805</name>
</gene>
<dbReference type="AlphaFoldDB" id="A0A1W6AJ22"/>
<name>A0A1W6AJ22_BACMY</name>
<dbReference type="PROSITE" id="PS51257">
    <property type="entry name" value="PROKAR_LIPOPROTEIN"/>
    <property type="match status" value="1"/>
</dbReference>
<dbReference type="RefSeq" id="WP_085313528.1">
    <property type="nucleotide sequence ID" value="NZ_CP020747.1"/>
</dbReference>
<accession>A0A1W6AJ22</accession>
<sequence>MKKTICIIIASISLLVGCDATKNEPELIGDFASYIDAQNKDVEDDKGNPITKESLQFIEKNLDLFKNHDEERSNRLVNPTIDYRHLSKDIDQYSGTMYKDFGTIIGIQEVKDGNSDQTFTIIHLMNPETNQNYDVLYMGKSDLLENDNVSFSGLPLMNTRFKNTSGGTTKLFMILASHLKKNES</sequence>
<evidence type="ECO:0000313" key="2">
    <source>
        <dbReference type="Proteomes" id="UP000192932"/>
    </source>
</evidence>
<dbReference type="EMBL" id="CP020747">
    <property type="protein sequence ID" value="ARJ25819.1"/>
    <property type="molecule type" value="Genomic_DNA"/>
</dbReference>